<evidence type="ECO:0000256" key="6">
    <source>
        <dbReference type="ARBA" id="ARBA00023002"/>
    </source>
</evidence>
<dbReference type="InterPro" id="IPR006236">
    <property type="entry name" value="PGDH"/>
</dbReference>
<dbReference type="InterPro" id="IPR045865">
    <property type="entry name" value="ACT-like_dom_sf"/>
</dbReference>
<protein>
    <recommendedName>
        <fullName evidence="4 11">D-3-phosphoglycerate dehydrogenase</fullName>
        <ecNumber evidence="11">1.1.1.95</ecNumber>
    </recommendedName>
</protein>
<dbReference type="NCBIfam" id="TIGR01327">
    <property type="entry name" value="PGDH"/>
    <property type="match status" value="1"/>
</dbReference>
<evidence type="ECO:0000256" key="8">
    <source>
        <dbReference type="ARBA" id="ARBA00023299"/>
    </source>
</evidence>
<dbReference type="SUPFAM" id="SSF143548">
    <property type="entry name" value="Serine metabolism enzymes domain"/>
    <property type="match status" value="1"/>
</dbReference>
<dbReference type="PANTHER" id="PTHR42789:SF1">
    <property type="entry name" value="D-ISOMER SPECIFIC 2-HYDROXYACID DEHYDROGENASE FAMILY PROTEIN (AFU_ORTHOLOGUE AFUA_6G10090)"/>
    <property type="match status" value="1"/>
</dbReference>
<evidence type="ECO:0000256" key="1">
    <source>
        <dbReference type="ARBA" id="ARBA00003800"/>
    </source>
</evidence>
<comment type="function">
    <text evidence="1">Catalyzes the reversible oxidation of 3-phospho-D-glycerate to 3-phosphonooxypyruvate, the first step of the phosphorylated L-serine biosynthesis pathway. Also catalyzes the reversible oxidation of 2-hydroxyglutarate to 2-oxoglutarate.</text>
</comment>
<dbReference type="InterPro" id="IPR006140">
    <property type="entry name" value="D-isomer_DH_NAD-bd"/>
</dbReference>
<evidence type="ECO:0000313" key="13">
    <source>
        <dbReference type="EMBL" id="BAO97055.1"/>
    </source>
</evidence>
<dbReference type="SUPFAM" id="SSF52283">
    <property type="entry name" value="Formate/glycerate dehydrogenase catalytic domain-like"/>
    <property type="match status" value="1"/>
</dbReference>
<dbReference type="Gene3D" id="3.30.70.260">
    <property type="match status" value="1"/>
</dbReference>
<accession>A0A060PR87</accession>
<dbReference type="InterPro" id="IPR045626">
    <property type="entry name" value="PGDH_ASB_dom"/>
</dbReference>
<keyword evidence="7 11" id="KW-0520">NAD</keyword>
<dbReference type="HOGENOM" id="CLU_019796_8_1_7"/>
<dbReference type="FunFam" id="3.40.50.720:FF:000021">
    <property type="entry name" value="D-3-phosphoglycerate dehydrogenase"/>
    <property type="match status" value="1"/>
</dbReference>
<dbReference type="SUPFAM" id="SSF55021">
    <property type="entry name" value="ACT-like"/>
    <property type="match status" value="1"/>
</dbReference>
<dbReference type="FunFam" id="3.30.1330.90:FF:000003">
    <property type="entry name" value="D-3-phosphoglycerate dehydrogenase"/>
    <property type="match status" value="1"/>
</dbReference>
<dbReference type="GO" id="GO:0006564">
    <property type="term" value="P:L-serine biosynthetic process"/>
    <property type="evidence" value="ECO:0007669"/>
    <property type="project" value="UniProtKB-UniRule"/>
</dbReference>
<keyword evidence="8 11" id="KW-0718">Serine biosynthesis</keyword>
<evidence type="ECO:0000313" key="14">
    <source>
        <dbReference type="Proteomes" id="UP000031662"/>
    </source>
</evidence>
<dbReference type="PROSITE" id="PS00065">
    <property type="entry name" value="D_2_HYDROXYACID_DH_1"/>
    <property type="match status" value="1"/>
</dbReference>
<dbReference type="InterPro" id="IPR029009">
    <property type="entry name" value="ASB_dom_sf"/>
</dbReference>
<feature type="domain" description="ACT" evidence="12">
    <location>
        <begin position="453"/>
        <end position="524"/>
    </location>
</feature>
<dbReference type="PROSITE" id="PS51671">
    <property type="entry name" value="ACT"/>
    <property type="match status" value="1"/>
</dbReference>
<keyword evidence="6 11" id="KW-0560">Oxidoreductase</keyword>
<evidence type="ECO:0000256" key="4">
    <source>
        <dbReference type="ARBA" id="ARBA00021582"/>
    </source>
</evidence>
<dbReference type="Gene3D" id="3.30.1330.90">
    <property type="entry name" value="D-3-phosphoglycerate dehydrogenase, domain 3"/>
    <property type="match status" value="1"/>
</dbReference>
<dbReference type="Pfam" id="PF19304">
    <property type="entry name" value="PGDH_inter"/>
    <property type="match status" value="1"/>
</dbReference>
<dbReference type="InterPro" id="IPR050857">
    <property type="entry name" value="D-2-hydroxyacid_DH"/>
</dbReference>
<dbReference type="InterPro" id="IPR006139">
    <property type="entry name" value="D-isomer_2_OHA_DH_cat_dom"/>
</dbReference>
<dbReference type="AlphaFoldDB" id="A0A060PR87"/>
<dbReference type="PANTHER" id="PTHR42789">
    <property type="entry name" value="D-ISOMER SPECIFIC 2-HYDROXYACID DEHYDROGENASE FAMILY PROTEIN (AFU_ORTHOLOGUE AFUA_6G10090)"/>
    <property type="match status" value="1"/>
</dbReference>
<dbReference type="UniPathway" id="UPA00135">
    <property type="reaction ID" value="UER00196"/>
</dbReference>
<comment type="catalytic activity">
    <reaction evidence="10 11">
        <text>(2R)-3-phosphoglycerate + NAD(+) = 3-phosphooxypyruvate + NADH + H(+)</text>
        <dbReference type="Rhea" id="RHEA:12641"/>
        <dbReference type="ChEBI" id="CHEBI:15378"/>
        <dbReference type="ChEBI" id="CHEBI:18110"/>
        <dbReference type="ChEBI" id="CHEBI:57540"/>
        <dbReference type="ChEBI" id="CHEBI:57945"/>
        <dbReference type="ChEBI" id="CHEBI:58272"/>
        <dbReference type="EC" id="1.1.1.95"/>
    </reaction>
</comment>
<dbReference type="InterPro" id="IPR036291">
    <property type="entry name" value="NAD(P)-bd_dom_sf"/>
</dbReference>
<dbReference type="Proteomes" id="UP000031662">
    <property type="component" value="Chromosome"/>
</dbReference>
<sequence>MYQVAICDPIHAKGIQILEAQKDIVLHDYSKCPKKELLEKLIPMDALITRSMTPITSDFLKPLTHLKSIVRAGVGVDNIDLESCSQKGIVVMNIPTANTIAAVELTMAHLINAVRSFPCANDQIKHQRLWKREDWYGTELKNKKLGIIGFGNIGSRVGIRAKAFEMEVLAYDPYIPSSKATDLGVIYTKNFEDILQCDMITIHTPKNKETINMIGAKEIERMKKGVILINCARGGLYNEDALYEALETKKVRWLGIDVFSKEPGIHNKLLDLPNVYATPHIGANTLESQEEISKQAAQGVMESLRGSSHPHALNLPMQAFDASMKAYLNLAQKLGYFSSQIHKGVCQKIELSLCGEINQFKDALVAFALVGVLKPVVGDKINYINAPFVAKERGIEIKVSLKESASPYKNMLSLTLNAANGSISVSGTVFEEDILKLTEIDGFHIDIEPKGKMLLFRNTDIPGVIGSVGNAFARHGINIADFRLGRNTQKEALALIIVDEEVSLEVLEELKNIPACLSVHYVVI</sequence>
<dbReference type="CDD" id="cd12173">
    <property type="entry name" value="PGDH_4"/>
    <property type="match status" value="1"/>
</dbReference>
<evidence type="ECO:0000256" key="5">
    <source>
        <dbReference type="ARBA" id="ARBA00022605"/>
    </source>
</evidence>
<evidence type="ECO:0000256" key="9">
    <source>
        <dbReference type="ARBA" id="ARBA00048126"/>
    </source>
</evidence>
<dbReference type="Gene3D" id="3.40.50.720">
    <property type="entry name" value="NAD(P)-binding Rossmann-like Domain"/>
    <property type="match status" value="2"/>
</dbReference>
<evidence type="ECO:0000256" key="11">
    <source>
        <dbReference type="RuleBase" id="RU363003"/>
    </source>
</evidence>
<name>A0A060PR87_HELPX</name>
<dbReference type="Pfam" id="PF01842">
    <property type="entry name" value="ACT"/>
    <property type="match status" value="1"/>
</dbReference>
<dbReference type="EMBL" id="AP014523">
    <property type="protein sequence ID" value="BAO97055.1"/>
    <property type="molecule type" value="Genomic_DNA"/>
</dbReference>
<dbReference type="FunFam" id="3.30.70.260:FF:000008">
    <property type="entry name" value="D-3-phosphoglycerate dehydrogenase, chloroplastic"/>
    <property type="match status" value="1"/>
</dbReference>
<gene>
    <name evidence="13" type="ORF">NY40_0020</name>
</gene>
<keyword evidence="5 11" id="KW-0028">Amino-acid biosynthesis</keyword>
<dbReference type="Pfam" id="PF00389">
    <property type="entry name" value="2-Hacid_dh"/>
    <property type="match status" value="1"/>
</dbReference>
<dbReference type="InterPro" id="IPR002912">
    <property type="entry name" value="ACT_dom"/>
</dbReference>
<dbReference type="EC" id="1.1.1.95" evidence="11"/>
<dbReference type="InterPro" id="IPR029752">
    <property type="entry name" value="D-isomer_DH_CS1"/>
</dbReference>
<evidence type="ECO:0000256" key="3">
    <source>
        <dbReference type="ARBA" id="ARBA00005854"/>
    </source>
</evidence>
<dbReference type="CDD" id="cd04902">
    <property type="entry name" value="ACT_3PGDH-xct"/>
    <property type="match status" value="1"/>
</dbReference>
<evidence type="ECO:0000259" key="12">
    <source>
        <dbReference type="PROSITE" id="PS51671"/>
    </source>
</evidence>
<evidence type="ECO:0000256" key="2">
    <source>
        <dbReference type="ARBA" id="ARBA00005216"/>
    </source>
</evidence>
<reference evidence="13 14" key="1">
    <citation type="submission" date="2013-11" db="EMBL/GenBank/DDBJ databases">
        <title>Estimation of Helicobacter pylori bacteriophage ecology using H. pylori isolates.</title>
        <authorList>
            <person name="Uchiyama J."/>
            <person name="Takemura-Uchiyama I."/>
            <person name="Ujihara T."/>
            <person name="Matsuzaki S."/>
        </authorList>
    </citation>
    <scope>NUCLEOTIDE SEQUENCE [LARGE SCALE GENOMIC DNA]</scope>
    <source>
        <strain evidence="13 14">NY40</strain>
    </source>
</reference>
<dbReference type="GO" id="GO:0004617">
    <property type="term" value="F:phosphoglycerate dehydrogenase activity"/>
    <property type="evidence" value="ECO:0007669"/>
    <property type="project" value="UniProtKB-UniRule"/>
</dbReference>
<comment type="catalytic activity">
    <reaction evidence="9">
        <text>(R)-2-hydroxyglutarate + NAD(+) = 2-oxoglutarate + NADH + H(+)</text>
        <dbReference type="Rhea" id="RHEA:49612"/>
        <dbReference type="ChEBI" id="CHEBI:15378"/>
        <dbReference type="ChEBI" id="CHEBI:15801"/>
        <dbReference type="ChEBI" id="CHEBI:16810"/>
        <dbReference type="ChEBI" id="CHEBI:57540"/>
        <dbReference type="ChEBI" id="CHEBI:57945"/>
        <dbReference type="EC" id="1.1.1.399"/>
    </reaction>
</comment>
<evidence type="ECO:0000256" key="10">
    <source>
        <dbReference type="ARBA" id="ARBA00048731"/>
    </source>
</evidence>
<dbReference type="GO" id="GO:0051287">
    <property type="term" value="F:NAD binding"/>
    <property type="evidence" value="ECO:0007669"/>
    <property type="project" value="UniProtKB-UniRule"/>
</dbReference>
<comment type="pathway">
    <text evidence="2 11">Amino-acid biosynthesis; L-serine biosynthesis; L-serine from 3-phospho-D-glycerate: step 1/3.</text>
</comment>
<dbReference type="RefSeq" id="WP_041049514.1">
    <property type="nucleotide sequence ID" value="NZ_AP014523.1"/>
</dbReference>
<evidence type="ECO:0000256" key="7">
    <source>
        <dbReference type="ARBA" id="ARBA00023027"/>
    </source>
</evidence>
<organism evidence="13 14">
    <name type="scientific">Helicobacter pylori NY40</name>
    <dbReference type="NCBI Taxonomy" id="1426844"/>
    <lineage>
        <taxon>Bacteria</taxon>
        <taxon>Pseudomonadati</taxon>
        <taxon>Campylobacterota</taxon>
        <taxon>Epsilonproteobacteria</taxon>
        <taxon>Campylobacterales</taxon>
        <taxon>Helicobacteraceae</taxon>
        <taxon>Helicobacter</taxon>
    </lineage>
</organism>
<comment type="similarity">
    <text evidence="3 11">Belongs to the D-isomer specific 2-hydroxyacid dehydrogenase family.</text>
</comment>
<dbReference type="Pfam" id="PF02826">
    <property type="entry name" value="2-Hacid_dh_C"/>
    <property type="match status" value="1"/>
</dbReference>
<proteinExistence type="inferred from homology"/>
<dbReference type="SUPFAM" id="SSF51735">
    <property type="entry name" value="NAD(P)-binding Rossmann-fold domains"/>
    <property type="match status" value="1"/>
</dbReference>